<dbReference type="Proteomes" id="UP000022311">
    <property type="component" value="Unassembled WGS sequence"/>
</dbReference>
<dbReference type="InterPro" id="IPR053860">
    <property type="entry name" value="DUF6932"/>
</dbReference>
<name>A0AAV3M2P8_9GAMM</name>
<protein>
    <submittedName>
        <fullName evidence="1">Uncharacterized protein</fullName>
    </submittedName>
</protein>
<evidence type="ECO:0000313" key="1">
    <source>
        <dbReference type="EMBL" id="EUD10078.1"/>
    </source>
</evidence>
<accession>A0AAV3M2P8</accession>
<dbReference type="RefSeq" id="WP_006657650.1">
    <property type="nucleotide sequence ID" value="NZ_JALD01000061.1"/>
</dbReference>
<proteinExistence type="predicted"/>
<gene>
    <name evidence="1" type="ORF">HMPREF1563_2582</name>
</gene>
<reference evidence="1 2" key="1">
    <citation type="submission" date="2014-01" db="EMBL/GenBank/DDBJ databases">
        <authorList>
            <person name="Durkin A.S."/>
            <person name="McCorrison J."/>
            <person name="Torralba M."/>
            <person name="Gillis M."/>
            <person name="Haft D.H."/>
            <person name="Methe B."/>
            <person name="Sutton G."/>
            <person name="Nelson K.E."/>
        </authorList>
    </citation>
    <scope>NUCLEOTIDE SEQUENCE [LARGE SCALE GENOMIC DNA]</scope>
    <source>
        <strain evidence="1 2">205/92</strain>
    </source>
</reference>
<sequence length="190" mass="21662">MDINIPDWNDIGIIPPLLGASGVDFNRSPYKASTIELVDKYAFNSKRASILAGFLAFRSRLYSTGIIDGFQWVNGSFTENVELTLLRKPNDIDLVTFFKIPNGETENSILQKDFELFTPKVKELYLVDAYWQGLDDDPVSLVQMSAYWYSMWSHKRDMSWKGFLQIPLSEQDDSQASIILNNKILGGFDD</sequence>
<comment type="caution">
    <text evidence="1">The sequence shown here is derived from an EMBL/GenBank/DDBJ whole genome shotgun (WGS) entry which is preliminary data.</text>
</comment>
<dbReference type="EMBL" id="JALD01000061">
    <property type="protein sequence ID" value="EUD10078.1"/>
    <property type="molecule type" value="Genomic_DNA"/>
</dbReference>
<evidence type="ECO:0000313" key="2">
    <source>
        <dbReference type="Proteomes" id="UP000022311"/>
    </source>
</evidence>
<organism evidence="1 2">
    <name type="scientific">Providencia alcalifaciens 205/92</name>
    <dbReference type="NCBI Taxonomy" id="1256988"/>
    <lineage>
        <taxon>Bacteria</taxon>
        <taxon>Pseudomonadati</taxon>
        <taxon>Pseudomonadota</taxon>
        <taxon>Gammaproteobacteria</taxon>
        <taxon>Enterobacterales</taxon>
        <taxon>Morganellaceae</taxon>
        <taxon>Providencia</taxon>
    </lineage>
</organism>
<dbReference type="AlphaFoldDB" id="A0AAV3M2P8"/>
<dbReference type="Pfam" id="PF22014">
    <property type="entry name" value="DUF6932"/>
    <property type="match status" value="1"/>
</dbReference>
<dbReference type="GeneID" id="57292557"/>